<evidence type="ECO:0000313" key="3">
    <source>
        <dbReference type="Proteomes" id="UP000887013"/>
    </source>
</evidence>
<proteinExistence type="predicted"/>
<sequence length="94" mass="10863">MKTALPFLIGSLTINLSIETVYFCFIHVVHYSLKYELTNSVRRARKALNSTRRKRALHVIMSLVHIWILFLVLNITQGSRNETSTCKPRETSIT</sequence>
<evidence type="ECO:0000256" key="1">
    <source>
        <dbReference type="SAM" id="Phobius"/>
    </source>
</evidence>
<organism evidence="2 3">
    <name type="scientific">Nephila pilipes</name>
    <name type="common">Giant wood spider</name>
    <name type="synonym">Nephila maculata</name>
    <dbReference type="NCBI Taxonomy" id="299642"/>
    <lineage>
        <taxon>Eukaryota</taxon>
        <taxon>Metazoa</taxon>
        <taxon>Ecdysozoa</taxon>
        <taxon>Arthropoda</taxon>
        <taxon>Chelicerata</taxon>
        <taxon>Arachnida</taxon>
        <taxon>Araneae</taxon>
        <taxon>Araneomorphae</taxon>
        <taxon>Entelegynae</taxon>
        <taxon>Araneoidea</taxon>
        <taxon>Nephilidae</taxon>
        <taxon>Nephila</taxon>
    </lineage>
</organism>
<reference evidence="2" key="1">
    <citation type="submission" date="2020-08" db="EMBL/GenBank/DDBJ databases">
        <title>Multicomponent nature underlies the extraordinary mechanical properties of spider dragline silk.</title>
        <authorList>
            <person name="Kono N."/>
            <person name="Nakamura H."/>
            <person name="Mori M."/>
            <person name="Yoshida Y."/>
            <person name="Ohtoshi R."/>
            <person name="Malay A.D."/>
            <person name="Moran D.A.P."/>
            <person name="Tomita M."/>
            <person name="Numata K."/>
            <person name="Arakawa K."/>
        </authorList>
    </citation>
    <scope>NUCLEOTIDE SEQUENCE</scope>
</reference>
<gene>
    <name evidence="2" type="ORF">NPIL_295041</name>
</gene>
<name>A0A8X6R7Z0_NEPPI</name>
<dbReference type="Proteomes" id="UP000887013">
    <property type="component" value="Unassembled WGS sequence"/>
</dbReference>
<keyword evidence="1" id="KW-0472">Membrane</keyword>
<evidence type="ECO:0000313" key="2">
    <source>
        <dbReference type="EMBL" id="GFU55919.1"/>
    </source>
</evidence>
<accession>A0A8X6R7Z0</accession>
<keyword evidence="3" id="KW-1185">Reference proteome</keyword>
<protein>
    <submittedName>
        <fullName evidence="2">Uncharacterized protein</fullName>
    </submittedName>
</protein>
<keyword evidence="1" id="KW-1133">Transmembrane helix</keyword>
<dbReference type="AlphaFoldDB" id="A0A8X6R7Z0"/>
<comment type="caution">
    <text evidence="2">The sequence shown here is derived from an EMBL/GenBank/DDBJ whole genome shotgun (WGS) entry which is preliminary data.</text>
</comment>
<feature type="transmembrane region" description="Helical" evidence="1">
    <location>
        <begin position="56"/>
        <end position="75"/>
    </location>
</feature>
<feature type="transmembrane region" description="Helical" evidence="1">
    <location>
        <begin position="12"/>
        <end position="35"/>
    </location>
</feature>
<dbReference type="EMBL" id="BMAW01039462">
    <property type="protein sequence ID" value="GFU55919.1"/>
    <property type="molecule type" value="Genomic_DNA"/>
</dbReference>
<keyword evidence="1" id="KW-0812">Transmembrane</keyword>
<feature type="non-terminal residue" evidence="2">
    <location>
        <position position="1"/>
    </location>
</feature>